<keyword evidence="1" id="KW-0812">Transmembrane</keyword>
<keyword evidence="1" id="KW-0472">Membrane</keyword>
<feature type="transmembrane region" description="Helical" evidence="1">
    <location>
        <begin position="121"/>
        <end position="143"/>
    </location>
</feature>
<keyword evidence="3" id="KW-1185">Reference proteome</keyword>
<keyword evidence="1" id="KW-1133">Transmembrane helix</keyword>
<dbReference type="OrthoDB" id="7564746at2"/>
<dbReference type="AlphaFoldDB" id="A0A1W2GN44"/>
<evidence type="ECO:0000256" key="1">
    <source>
        <dbReference type="SAM" id="Phobius"/>
    </source>
</evidence>
<dbReference type="Proteomes" id="UP000192472">
    <property type="component" value="Unassembled WGS sequence"/>
</dbReference>
<reference evidence="2 3" key="1">
    <citation type="submission" date="2017-04" db="EMBL/GenBank/DDBJ databases">
        <authorList>
            <person name="Afonso C.L."/>
            <person name="Miller P.J."/>
            <person name="Scott M.A."/>
            <person name="Spackman E."/>
            <person name="Goraichik I."/>
            <person name="Dimitrov K.M."/>
            <person name="Suarez D.L."/>
            <person name="Swayne D.E."/>
        </authorList>
    </citation>
    <scope>NUCLEOTIDE SEQUENCE [LARGE SCALE GENOMIC DNA]</scope>
    <source>
        <strain evidence="2 3">DSM 26133</strain>
    </source>
</reference>
<name>A0A1W2GN44_REIFA</name>
<dbReference type="EMBL" id="FWYF01000004">
    <property type="protein sequence ID" value="SMD37676.1"/>
    <property type="molecule type" value="Genomic_DNA"/>
</dbReference>
<feature type="transmembrane region" description="Helical" evidence="1">
    <location>
        <begin position="90"/>
        <end position="109"/>
    </location>
</feature>
<sequence>MKTKIILLAGLLVGTLDILAAFIDFYIVIGNDPTGVLRYIASGVFGSAAFTGGSVMIVWGLFFHYVLAYSFTILFFWLHKKVTLVSTYPITTAVIYGVFMWIITVLVIVPMSETPPIPFNFWTAIKAVLILIFMISLPLTFIVKKKTYEIH</sequence>
<organism evidence="2 3">
    <name type="scientific">Reichenbachiella faecimaris</name>
    <dbReference type="NCBI Taxonomy" id="692418"/>
    <lineage>
        <taxon>Bacteria</taxon>
        <taxon>Pseudomonadati</taxon>
        <taxon>Bacteroidota</taxon>
        <taxon>Cytophagia</taxon>
        <taxon>Cytophagales</taxon>
        <taxon>Reichenbachiellaceae</taxon>
        <taxon>Reichenbachiella</taxon>
    </lineage>
</organism>
<evidence type="ECO:0008006" key="4">
    <source>
        <dbReference type="Google" id="ProtNLM"/>
    </source>
</evidence>
<gene>
    <name evidence="2" type="ORF">SAMN04488029_3406</name>
</gene>
<dbReference type="RefSeq" id="WP_084374050.1">
    <property type="nucleotide sequence ID" value="NZ_FWYF01000004.1"/>
</dbReference>
<protein>
    <recommendedName>
        <fullName evidence="4">DUF1440 domain-containing protein</fullName>
    </recommendedName>
</protein>
<feature type="transmembrane region" description="Helical" evidence="1">
    <location>
        <begin position="56"/>
        <end position="78"/>
    </location>
</feature>
<dbReference type="STRING" id="692418.SAMN04488029_3406"/>
<evidence type="ECO:0000313" key="2">
    <source>
        <dbReference type="EMBL" id="SMD37676.1"/>
    </source>
</evidence>
<accession>A0A1W2GN44</accession>
<evidence type="ECO:0000313" key="3">
    <source>
        <dbReference type="Proteomes" id="UP000192472"/>
    </source>
</evidence>
<proteinExistence type="predicted"/>